<proteinExistence type="inferred from homology"/>
<evidence type="ECO:0000256" key="2">
    <source>
        <dbReference type="ARBA" id="ARBA00004584"/>
    </source>
</evidence>
<feature type="domain" description="Borealin C-terminal" evidence="12">
    <location>
        <begin position="142"/>
        <end position="247"/>
    </location>
</feature>
<accession>A0AAD7TB54</accession>
<keyword evidence="6" id="KW-0498">Mitosis</keyword>
<dbReference type="GO" id="GO:0032133">
    <property type="term" value="C:chromosome passenger complex"/>
    <property type="evidence" value="ECO:0007669"/>
    <property type="project" value="TreeGrafter"/>
</dbReference>
<evidence type="ECO:0008006" key="15">
    <source>
        <dbReference type="Google" id="ProtNLM"/>
    </source>
</evidence>
<dbReference type="Pfam" id="PF10512">
    <property type="entry name" value="Borealin"/>
    <property type="match status" value="1"/>
</dbReference>
<dbReference type="InterPro" id="IPR046466">
    <property type="entry name" value="Borealin_C"/>
</dbReference>
<evidence type="ECO:0000256" key="3">
    <source>
        <dbReference type="ARBA" id="ARBA00009914"/>
    </source>
</evidence>
<evidence type="ECO:0000256" key="5">
    <source>
        <dbReference type="ARBA" id="ARBA00022618"/>
    </source>
</evidence>
<dbReference type="EMBL" id="JAINUG010000003">
    <property type="protein sequence ID" value="KAJ8417736.1"/>
    <property type="molecule type" value="Genomic_DNA"/>
</dbReference>
<feature type="compositionally biased region" description="Basic and acidic residues" evidence="10">
    <location>
        <begin position="11"/>
        <end position="27"/>
    </location>
</feature>
<feature type="compositionally biased region" description="Polar residues" evidence="10">
    <location>
        <begin position="158"/>
        <end position="169"/>
    </location>
</feature>
<dbReference type="Gene3D" id="6.10.250.1900">
    <property type="match status" value="1"/>
</dbReference>
<comment type="similarity">
    <text evidence="3">Belongs to the borealin family.</text>
</comment>
<organism evidence="13 14">
    <name type="scientific">Aldrovandia affinis</name>
    <dbReference type="NCBI Taxonomy" id="143900"/>
    <lineage>
        <taxon>Eukaryota</taxon>
        <taxon>Metazoa</taxon>
        <taxon>Chordata</taxon>
        <taxon>Craniata</taxon>
        <taxon>Vertebrata</taxon>
        <taxon>Euteleostomi</taxon>
        <taxon>Actinopterygii</taxon>
        <taxon>Neopterygii</taxon>
        <taxon>Teleostei</taxon>
        <taxon>Notacanthiformes</taxon>
        <taxon>Halosauridae</taxon>
        <taxon>Aldrovandia</taxon>
    </lineage>
</organism>
<gene>
    <name evidence="13" type="ORF">AAFF_G00225790</name>
</gene>
<evidence type="ECO:0000313" key="14">
    <source>
        <dbReference type="Proteomes" id="UP001221898"/>
    </source>
</evidence>
<keyword evidence="5" id="KW-0132">Cell division</keyword>
<dbReference type="Pfam" id="PF10444">
    <property type="entry name" value="Nbl1_Borealin_N"/>
    <property type="match status" value="1"/>
</dbReference>
<dbReference type="InterPro" id="IPR018867">
    <property type="entry name" value="Cell_div_borealin"/>
</dbReference>
<sequence length="259" mass="28965">MESSKLKRVYQRSEGDLEGQLNKEQRDQKKKQLFMQQFEKEAQERIREMQSNMEQLLATVDRVFRVEMMKLPPQLQNTLLQDMMREDDAPPAGEVTIAVQAQSPEVHQPLTRKSSKKVQIRETATRKKRMLSVENAQALLKPSKKTPKSRSLADLSSAPKSTRASTSSIKRTRSRVAEVRDPAAVSASKGSTNAAGPSTSPLVTATILTSCGEPMCLSDDIDVAMLDETAVHQMQKLMQLLDYLCNKAKVNCQRSSDEA</sequence>
<feature type="domain" description="Borealin N-terminal" evidence="11">
    <location>
        <begin position="30"/>
        <end position="84"/>
    </location>
</feature>
<feature type="compositionally biased region" description="Basic residues" evidence="10">
    <location>
        <begin position="1"/>
        <end position="10"/>
    </location>
</feature>
<keyword evidence="8" id="KW-0131">Cell cycle</keyword>
<dbReference type="GO" id="GO:0005634">
    <property type="term" value="C:nucleus"/>
    <property type="evidence" value="ECO:0007669"/>
    <property type="project" value="UniProtKB-SubCell"/>
</dbReference>
<evidence type="ECO:0000256" key="10">
    <source>
        <dbReference type="SAM" id="MobiDB-lite"/>
    </source>
</evidence>
<dbReference type="GO" id="GO:0000775">
    <property type="term" value="C:chromosome, centromeric region"/>
    <property type="evidence" value="ECO:0007669"/>
    <property type="project" value="UniProtKB-SubCell"/>
</dbReference>
<evidence type="ECO:0000256" key="6">
    <source>
        <dbReference type="ARBA" id="ARBA00022776"/>
    </source>
</evidence>
<reference evidence="13" key="1">
    <citation type="journal article" date="2023" name="Science">
        <title>Genome structures resolve the early diversification of teleost fishes.</title>
        <authorList>
            <person name="Parey E."/>
            <person name="Louis A."/>
            <person name="Montfort J."/>
            <person name="Bouchez O."/>
            <person name="Roques C."/>
            <person name="Iampietro C."/>
            <person name="Lluch J."/>
            <person name="Castinel A."/>
            <person name="Donnadieu C."/>
            <person name="Desvignes T."/>
            <person name="Floi Bucao C."/>
            <person name="Jouanno E."/>
            <person name="Wen M."/>
            <person name="Mejri S."/>
            <person name="Dirks R."/>
            <person name="Jansen H."/>
            <person name="Henkel C."/>
            <person name="Chen W.J."/>
            <person name="Zahm M."/>
            <person name="Cabau C."/>
            <person name="Klopp C."/>
            <person name="Thompson A.W."/>
            <person name="Robinson-Rechavi M."/>
            <person name="Braasch I."/>
            <person name="Lecointre G."/>
            <person name="Bobe J."/>
            <person name="Postlethwait J.H."/>
            <person name="Berthelot C."/>
            <person name="Roest Crollius H."/>
            <person name="Guiguen Y."/>
        </authorList>
    </citation>
    <scope>NUCLEOTIDE SEQUENCE</scope>
    <source>
        <strain evidence="13">NC1722</strain>
    </source>
</reference>
<feature type="region of interest" description="Disordered" evidence="10">
    <location>
        <begin position="108"/>
        <end position="199"/>
    </location>
</feature>
<keyword evidence="14" id="KW-1185">Reference proteome</keyword>
<evidence type="ECO:0000256" key="7">
    <source>
        <dbReference type="ARBA" id="ARBA00023242"/>
    </source>
</evidence>
<dbReference type="GO" id="GO:0000070">
    <property type="term" value="P:mitotic sister chromatid segregation"/>
    <property type="evidence" value="ECO:0007669"/>
    <property type="project" value="TreeGrafter"/>
</dbReference>
<dbReference type="InterPro" id="IPR018851">
    <property type="entry name" value="Borealin_N"/>
</dbReference>
<keyword evidence="9" id="KW-0137">Centromere</keyword>
<evidence type="ECO:0000256" key="4">
    <source>
        <dbReference type="ARBA" id="ARBA00022454"/>
    </source>
</evidence>
<comment type="subcellular location">
    <subcellularLocation>
        <location evidence="2">Chromosome</location>
        <location evidence="2">Centromere</location>
    </subcellularLocation>
    <subcellularLocation>
        <location evidence="1">Nucleus</location>
    </subcellularLocation>
</comment>
<name>A0AAD7TB54_9TELE</name>
<dbReference type="GO" id="GO:0051301">
    <property type="term" value="P:cell division"/>
    <property type="evidence" value="ECO:0007669"/>
    <property type="project" value="UniProtKB-KW"/>
</dbReference>
<dbReference type="PANTHER" id="PTHR16040">
    <property type="entry name" value="AUSTRALIN, ISOFORM A-RELATED"/>
    <property type="match status" value="1"/>
</dbReference>
<dbReference type="AlphaFoldDB" id="A0AAD7TB54"/>
<comment type="caution">
    <text evidence="13">The sequence shown here is derived from an EMBL/GenBank/DDBJ whole genome shotgun (WGS) entry which is preliminary data.</text>
</comment>
<keyword evidence="4" id="KW-0158">Chromosome</keyword>
<dbReference type="GO" id="GO:0051233">
    <property type="term" value="C:spindle midzone"/>
    <property type="evidence" value="ECO:0007669"/>
    <property type="project" value="TreeGrafter"/>
</dbReference>
<feature type="region of interest" description="Disordered" evidence="10">
    <location>
        <begin position="1"/>
        <end position="29"/>
    </location>
</feature>
<evidence type="ECO:0000259" key="11">
    <source>
        <dbReference type="Pfam" id="PF10444"/>
    </source>
</evidence>
<protein>
    <recommendedName>
        <fullName evidence="15">Borealin N-terminal domain-containing protein</fullName>
    </recommendedName>
</protein>
<feature type="compositionally biased region" description="Polar residues" evidence="10">
    <location>
        <begin position="188"/>
        <end position="199"/>
    </location>
</feature>
<evidence type="ECO:0000256" key="9">
    <source>
        <dbReference type="ARBA" id="ARBA00023328"/>
    </source>
</evidence>
<evidence type="ECO:0000259" key="12">
    <source>
        <dbReference type="Pfam" id="PF10512"/>
    </source>
</evidence>
<dbReference type="PANTHER" id="PTHR16040:SF10">
    <property type="entry name" value="BOREALIN-2"/>
    <property type="match status" value="1"/>
</dbReference>
<keyword evidence="7" id="KW-0539">Nucleus</keyword>
<dbReference type="Proteomes" id="UP001221898">
    <property type="component" value="Unassembled WGS sequence"/>
</dbReference>
<evidence type="ECO:0000313" key="13">
    <source>
        <dbReference type="EMBL" id="KAJ8417736.1"/>
    </source>
</evidence>
<evidence type="ECO:0000256" key="8">
    <source>
        <dbReference type="ARBA" id="ARBA00023306"/>
    </source>
</evidence>
<evidence type="ECO:0000256" key="1">
    <source>
        <dbReference type="ARBA" id="ARBA00004123"/>
    </source>
</evidence>